<dbReference type="HOGENOM" id="CLU_1224749_0_0_1"/>
<feature type="transmembrane region" description="Helical" evidence="2">
    <location>
        <begin position="117"/>
        <end position="142"/>
    </location>
</feature>
<feature type="compositionally biased region" description="Polar residues" evidence="1">
    <location>
        <begin position="1"/>
        <end position="10"/>
    </location>
</feature>
<reference evidence="4" key="1">
    <citation type="journal article" date="2012" name="PLoS Genet.">
        <title>The genomes of the fungal plant pathogens Cladosporium fulvum and Dothistroma septosporum reveal adaptation to different hosts and lifestyles but also signatures of common ancestry.</title>
        <authorList>
            <person name="de Wit P.J.G.M."/>
            <person name="van der Burgt A."/>
            <person name="Oekmen B."/>
            <person name="Stergiopoulos I."/>
            <person name="Abd-Elsalam K.A."/>
            <person name="Aerts A.L."/>
            <person name="Bahkali A.H."/>
            <person name="Beenen H.G."/>
            <person name="Chettri P."/>
            <person name="Cox M.P."/>
            <person name="Datema E."/>
            <person name="de Vries R.P."/>
            <person name="Dhillon B."/>
            <person name="Ganley A.R."/>
            <person name="Griffiths S.A."/>
            <person name="Guo Y."/>
            <person name="Hamelin R.C."/>
            <person name="Henrissat B."/>
            <person name="Kabir M.S."/>
            <person name="Jashni M.K."/>
            <person name="Kema G."/>
            <person name="Klaubauf S."/>
            <person name="Lapidus A."/>
            <person name="Levasseur A."/>
            <person name="Lindquist E."/>
            <person name="Mehrabi R."/>
            <person name="Ohm R.A."/>
            <person name="Owen T.J."/>
            <person name="Salamov A."/>
            <person name="Schwelm A."/>
            <person name="Schijlen E."/>
            <person name="Sun H."/>
            <person name="van den Burg H.A."/>
            <person name="van Ham R.C.H.J."/>
            <person name="Zhang S."/>
            <person name="Goodwin S.B."/>
            <person name="Grigoriev I.V."/>
            <person name="Collemare J."/>
            <person name="Bradshaw R.E."/>
        </authorList>
    </citation>
    <scope>NUCLEOTIDE SEQUENCE [LARGE SCALE GENOMIC DNA]</scope>
    <source>
        <strain evidence="4">NZE10 / CBS 128990</strain>
    </source>
</reference>
<sequence length="226" mass="25318">MSLSNTTNATMPIATPTARPSSPSLTAPFRHLIAFFSVILSWLLPIIAWISGVFVTSTLGGGAMLLIRWLLGYEEEQIEDQPPVALVAGFSGTFVFQLLFVGYLYDIEEQFTSLAMLGMSMVAVLVVWSTILTVVGVGLWIVRTLGCKMKGMEREELGRRRLRKENLCLSDRGTQQNAQRESMTADAERWPRYLFQCQCTRSNARYNTVYVIDENILNMCSTRVGV</sequence>
<feature type="region of interest" description="Disordered" evidence="1">
    <location>
        <begin position="1"/>
        <end position="22"/>
    </location>
</feature>
<dbReference type="Proteomes" id="UP000016933">
    <property type="component" value="Unassembled WGS sequence"/>
</dbReference>
<keyword evidence="2" id="KW-0472">Membrane</keyword>
<keyword evidence="2" id="KW-0812">Transmembrane</keyword>
<organism evidence="3 4">
    <name type="scientific">Dothistroma septosporum (strain NZE10 / CBS 128990)</name>
    <name type="common">Red band needle blight fungus</name>
    <name type="synonym">Mycosphaerella pini</name>
    <dbReference type="NCBI Taxonomy" id="675120"/>
    <lineage>
        <taxon>Eukaryota</taxon>
        <taxon>Fungi</taxon>
        <taxon>Dikarya</taxon>
        <taxon>Ascomycota</taxon>
        <taxon>Pezizomycotina</taxon>
        <taxon>Dothideomycetes</taxon>
        <taxon>Dothideomycetidae</taxon>
        <taxon>Mycosphaerellales</taxon>
        <taxon>Mycosphaerellaceae</taxon>
        <taxon>Dothistroma</taxon>
    </lineage>
</organism>
<name>N1PJ28_DOTSN</name>
<feature type="transmembrane region" description="Helical" evidence="2">
    <location>
        <begin position="29"/>
        <end position="47"/>
    </location>
</feature>
<dbReference type="EMBL" id="KB446541">
    <property type="protein sequence ID" value="EME42119.1"/>
    <property type="molecule type" value="Genomic_DNA"/>
</dbReference>
<keyword evidence="2" id="KW-1133">Transmembrane helix</keyword>
<reference evidence="3 4" key="2">
    <citation type="journal article" date="2012" name="PLoS Pathog.">
        <title>Diverse lifestyles and strategies of plant pathogenesis encoded in the genomes of eighteen Dothideomycetes fungi.</title>
        <authorList>
            <person name="Ohm R.A."/>
            <person name="Feau N."/>
            <person name="Henrissat B."/>
            <person name="Schoch C.L."/>
            <person name="Horwitz B.A."/>
            <person name="Barry K.W."/>
            <person name="Condon B.J."/>
            <person name="Copeland A.C."/>
            <person name="Dhillon B."/>
            <person name="Glaser F."/>
            <person name="Hesse C.N."/>
            <person name="Kosti I."/>
            <person name="LaButti K."/>
            <person name="Lindquist E.A."/>
            <person name="Lucas S."/>
            <person name="Salamov A.A."/>
            <person name="Bradshaw R.E."/>
            <person name="Ciuffetti L."/>
            <person name="Hamelin R.C."/>
            <person name="Kema G.H.J."/>
            <person name="Lawrence C."/>
            <person name="Scott J.A."/>
            <person name="Spatafora J.W."/>
            <person name="Turgeon B.G."/>
            <person name="de Wit P.J.G.M."/>
            <person name="Zhong S."/>
            <person name="Goodwin S.B."/>
            <person name="Grigoriev I.V."/>
        </authorList>
    </citation>
    <scope>NUCLEOTIDE SEQUENCE [LARGE SCALE GENOMIC DNA]</scope>
    <source>
        <strain evidence="4">NZE10 / CBS 128990</strain>
    </source>
</reference>
<dbReference type="OMA" id="CTRSNAR"/>
<evidence type="ECO:0000256" key="1">
    <source>
        <dbReference type="SAM" id="MobiDB-lite"/>
    </source>
</evidence>
<feature type="transmembrane region" description="Helical" evidence="2">
    <location>
        <begin position="83"/>
        <end position="105"/>
    </location>
</feature>
<evidence type="ECO:0000313" key="3">
    <source>
        <dbReference type="EMBL" id="EME42119.1"/>
    </source>
</evidence>
<keyword evidence="4" id="KW-1185">Reference proteome</keyword>
<proteinExistence type="predicted"/>
<gene>
    <name evidence="3" type="ORF">DOTSEDRAFT_36049</name>
</gene>
<accession>N1PJ28</accession>
<dbReference type="AlphaFoldDB" id="N1PJ28"/>
<evidence type="ECO:0000313" key="4">
    <source>
        <dbReference type="Proteomes" id="UP000016933"/>
    </source>
</evidence>
<evidence type="ECO:0000256" key="2">
    <source>
        <dbReference type="SAM" id="Phobius"/>
    </source>
</evidence>
<protein>
    <submittedName>
        <fullName evidence="3">Uncharacterized protein</fullName>
    </submittedName>
</protein>